<comment type="caution">
    <text evidence="3">The sequence shown here is derived from an EMBL/GenBank/DDBJ whole genome shotgun (WGS) entry which is preliminary data.</text>
</comment>
<protein>
    <recommendedName>
        <fullName evidence="2">DUF6570 domain-containing protein</fullName>
    </recommendedName>
</protein>
<dbReference type="Proteomes" id="UP001362999">
    <property type="component" value="Unassembled WGS sequence"/>
</dbReference>
<dbReference type="Pfam" id="PF20209">
    <property type="entry name" value="DUF6570"/>
    <property type="match status" value="1"/>
</dbReference>
<evidence type="ECO:0000313" key="3">
    <source>
        <dbReference type="EMBL" id="KAK6971782.1"/>
    </source>
</evidence>
<feature type="domain" description="DUF6570" evidence="2">
    <location>
        <begin position="258"/>
        <end position="365"/>
    </location>
</feature>
<feature type="compositionally biased region" description="Polar residues" evidence="1">
    <location>
        <begin position="134"/>
        <end position="154"/>
    </location>
</feature>
<dbReference type="InterPro" id="IPR046700">
    <property type="entry name" value="DUF6570"/>
</dbReference>
<dbReference type="AlphaFoldDB" id="A0AAV9Z5X3"/>
<accession>A0AAV9Z5X3</accession>
<reference evidence="3 4" key="1">
    <citation type="journal article" date="2024" name="J Genomics">
        <title>Draft genome sequencing and assembly of Favolaschia claudopus CIRM-BRFM 2984 isolated from oak limbs.</title>
        <authorList>
            <person name="Navarro D."/>
            <person name="Drula E."/>
            <person name="Chaduli D."/>
            <person name="Cazenave R."/>
            <person name="Ahrendt S."/>
            <person name="Wang J."/>
            <person name="Lipzen A."/>
            <person name="Daum C."/>
            <person name="Barry K."/>
            <person name="Grigoriev I.V."/>
            <person name="Favel A."/>
            <person name="Rosso M.N."/>
            <person name="Martin F."/>
        </authorList>
    </citation>
    <scope>NUCLEOTIDE SEQUENCE [LARGE SCALE GENOMIC DNA]</scope>
    <source>
        <strain evidence="3 4">CIRM-BRFM 2984</strain>
    </source>
</reference>
<evidence type="ECO:0000256" key="1">
    <source>
        <dbReference type="SAM" id="MobiDB-lite"/>
    </source>
</evidence>
<keyword evidence="4" id="KW-1185">Reference proteome</keyword>
<dbReference type="EMBL" id="JAWWNJ010000205">
    <property type="protein sequence ID" value="KAK6971782.1"/>
    <property type="molecule type" value="Genomic_DNA"/>
</dbReference>
<evidence type="ECO:0000313" key="4">
    <source>
        <dbReference type="Proteomes" id="UP001362999"/>
    </source>
</evidence>
<name>A0AAV9Z5X3_9AGAR</name>
<gene>
    <name evidence="3" type="ORF">R3P38DRAFT_2586703</name>
</gene>
<feature type="region of interest" description="Disordered" evidence="1">
    <location>
        <begin position="128"/>
        <end position="160"/>
    </location>
</feature>
<proteinExistence type="predicted"/>
<evidence type="ECO:0000259" key="2">
    <source>
        <dbReference type="Pfam" id="PF20209"/>
    </source>
</evidence>
<sequence length="367" mass="40760">MTGLAVSPDESVNAPRSDSQSINRVADTYSSLNLEEKRTVLHFLVVTRKVSVKVLQQCGPRHQHMSLRVGGKLKTAAVLRSDFESHHCTNACLLLESEAIQAGIIGKRTLSPVEYQECALILNLHSSTKKRKTPSQPESPQKQARTSTECSSPGSVFPSILPQSEKDQIIHEFRESTNNKALKRYECSFCGKLELAADVKMRNIEELDISVLNRAVESLRESSHQPHIEAFKPSSLIDQSTYVLCHLCNLSVSYNKFQTIPLRSYANGLWIGNIPDELMGLTFLEEQCIARARATKCMYKIKLGPDGQLAARGNVCILPQDTSSFVNAMPPPLFKLQDEICVILVGSPDTEVTHNMLQKTPLLVSSR</sequence>
<organism evidence="3 4">
    <name type="scientific">Favolaschia claudopus</name>
    <dbReference type="NCBI Taxonomy" id="2862362"/>
    <lineage>
        <taxon>Eukaryota</taxon>
        <taxon>Fungi</taxon>
        <taxon>Dikarya</taxon>
        <taxon>Basidiomycota</taxon>
        <taxon>Agaricomycotina</taxon>
        <taxon>Agaricomycetes</taxon>
        <taxon>Agaricomycetidae</taxon>
        <taxon>Agaricales</taxon>
        <taxon>Marasmiineae</taxon>
        <taxon>Mycenaceae</taxon>
        <taxon>Favolaschia</taxon>
    </lineage>
</organism>